<dbReference type="InterPro" id="IPR011701">
    <property type="entry name" value="MFS"/>
</dbReference>
<dbReference type="Pfam" id="PF07690">
    <property type="entry name" value="MFS_1"/>
    <property type="match status" value="1"/>
</dbReference>
<feature type="transmembrane region" description="Helical" evidence="7">
    <location>
        <begin position="219"/>
        <end position="239"/>
    </location>
</feature>
<evidence type="ECO:0000256" key="5">
    <source>
        <dbReference type="ARBA" id="ARBA00022989"/>
    </source>
</evidence>
<dbReference type="GO" id="GO:0022857">
    <property type="term" value="F:transmembrane transporter activity"/>
    <property type="evidence" value="ECO:0007669"/>
    <property type="project" value="InterPro"/>
</dbReference>
<dbReference type="PANTHER" id="PTHR23514:SF3">
    <property type="entry name" value="BYPASS OF STOP CODON PROTEIN 6"/>
    <property type="match status" value="1"/>
</dbReference>
<sequence length="436" mass="46802">MHPGFATETDIGEAHSDAAVRTGAPSIPDEQRPIEIPLKNLKTGSHVHDQDLNQAPHVSTSVIARSAGAATSSITTNDAQSNNASSPRTTARIQFSSLCFSLFLAGWNDGTIGPLLPRIQQVYKVNFAVVSTIFVAACVGFLVGSLATIYITNRFGFGKILVFAGLGLQLQEAQANSYVASLQRRPEAKMGMLHAAYGIGAFSSPLVSTQFVGLSRWSLFFLASLGLAIANIILQCFVFRFRRQNECLQLAGEFIPERIVELSGTEESTFRSVMRNKAAHSLAVFGLLYVGVEVTIGGWIVTYLINVRGGGSSAGYISSGFWGGITIGRVLLLWVNKKVGSRRVLFIYAILSIGLEFIIWFVPSLIGDAVAVSLIGIFFGPMFPLIMDQATRIIPRFILTGSIGWISGIAQTGSALLPFITGAVAEKHGISSLQPL</sequence>
<organism evidence="8 9">
    <name type="scientific">Agrocybe pediades</name>
    <dbReference type="NCBI Taxonomy" id="84607"/>
    <lineage>
        <taxon>Eukaryota</taxon>
        <taxon>Fungi</taxon>
        <taxon>Dikarya</taxon>
        <taxon>Basidiomycota</taxon>
        <taxon>Agaricomycotina</taxon>
        <taxon>Agaricomycetes</taxon>
        <taxon>Agaricomycetidae</taxon>
        <taxon>Agaricales</taxon>
        <taxon>Agaricineae</taxon>
        <taxon>Strophariaceae</taxon>
        <taxon>Agrocybe</taxon>
    </lineage>
</organism>
<proteinExistence type="inferred from homology"/>
<dbReference type="FunFam" id="1.20.1250.20:FF:000286">
    <property type="entry name" value="MFS efflux transporter"/>
    <property type="match status" value="1"/>
</dbReference>
<dbReference type="Gene3D" id="1.20.1250.20">
    <property type="entry name" value="MFS general substrate transporter like domains"/>
    <property type="match status" value="1"/>
</dbReference>
<evidence type="ECO:0000313" key="9">
    <source>
        <dbReference type="Proteomes" id="UP000521872"/>
    </source>
</evidence>
<evidence type="ECO:0000256" key="3">
    <source>
        <dbReference type="ARBA" id="ARBA00022448"/>
    </source>
</evidence>
<evidence type="ECO:0000256" key="7">
    <source>
        <dbReference type="SAM" id="Phobius"/>
    </source>
</evidence>
<evidence type="ECO:0000256" key="2">
    <source>
        <dbReference type="ARBA" id="ARBA00008335"/>
    </source>
</evidence>
<dbReference type="GO" id="GO:0012505">
    <property type="term" value="C:endomembrane system"/>
    <property type="evidence" value="ECO:0007669"/>
    <property type="project" value="UniProtKB-SubCell"/>
</dbReference>
<comment type="similarity">
    <text evidence="2">Belongs to the major facilitator superfamily.</text>
</comment>
<gene>
    <name evidence="8" type="ORF">D9613_003750</name>
</gene>
<comment type="subcellular location">
    <subcellularLocation>
        <location evidence="1">Endomembrane system</location>
        <topology evidence="1">Multi-pass membrane protein</topology>
    </subcellularLocation>
</comment>
<evidence type="ECO:0000256" key="6">
    <source>
        <dbReference type="ARBA" id="ARBA00023136"/>
    </source>
</evidence>
<dbReference type="PANTHER" id="PTHR23514">
    <property type="entry name" value="BYPASS OF STOP CODON PROTEIN 6"/>
    <property type="match status" value="1"/>
</dbReference>
<keyword evidence="5 7" id="KW-1133">Transmembrane helix</keyword>
<protein>
    <recommendedName>
        <fullName evidence="10">Major facilitator superfamily (MFS) profile domain-containing protein</fullName>
    </recommendedName>
</protein>
<dbReference type="AlphaFoldDB" id="A0A8H4QJE4"/>
<keyword evidence="9" id="KW-1185">Reference proteome</keyword>
<name>A0A8H4QJE4_9AGAR</name>
<feature type="transmembrane region" description="Helical" evidence="7">
    <location>
        <begin position="344"/>
        <end position="363"/>
    </location>
</feature>
<evidence type="ECO:0000313" key="8">
    <source>
        <dbReference type="EMBL" id="KAF4611886.1"/>
    </source>
</evidence>
<feature type="transmembrane region" description="Helical" evidence="7">
    <location>
        <begin position="127"/>
        <end position="151"/>
    </location>
</feature>
<keyword evidence="4 7" id="KW-0812">Transmembrane</keyword>
<feature type="transmembrane region" description="Helical" evidence="7">
    <location>
        <begin position="281"/>
        <end position="301"/>
    </location>
</feature>
<evidence type="ECO:0000256" key="1">
    <source>
        <dbReference type="ARBA" id="ARBA00004127"/>
    </source>
</evidence>
<keyword evidence="3" id="KW-0813">Transport</keyword>
<reference evidence="8 9" key="1">
    <citation type="submission" date="2019-12" db="EMBL/GenBank/DDBJ databases">
        <authorList>
            <person name="Floudas D."/>
            <person name="Bentzer J."/>
            <person name="Ahren D."/>
            <person name="Johansson T."/>
            <person name="Persson P."/>
            <person name="Tunlid A."/>
        </authorList>
    </citation>
    <scope>NUCLEOTIDE SEQUENCE [LARGE SCALE GENOMIC DNA]</scope>
    <source>
        <strain evidence="8 9">CBS 102.39</strain>
    </source>
</reference>
<evidence type="ECO:0000256" key="4">
    <source>
        <dbReference type="ARBA" id="ARBA00022692"/>
    </source>
</evidence>
<keyword evidence="6 7" id="KW-0472">Membrane</keyword>
<dbReference type="InterPro" id="IPR036259">
    <property type="entry name" value="MFS_trans_sf"/>
</dbReference>
<dbReference type="SUPFAM" id="SSF103473">
    <property type="entry name" value="MFS general substrate transporter"/>
    <property type="match status" value="1"/>
</dbReference>
<comment type="caution">
    <text evidence="8">The sequence shown here is derived from an EMBL/GenBank/DDBJ whole genome shotgun (WGS) entry which is preliminary data.</text>
</comment>
<accession>A0A8H4QJE4</accession>
<dbReference type="InterPro" id="IPR051788">
    <property type="entry name" value="MFS_Transporter"/>
</dbReference>
<evidence type="ECO:0008006" key="10">
    <source>
        <dbReference type="Google" id="ProtNLM"/>
    </source>
</evidence>
<feature type="transmembrane region" description="Helical" evidence="7">
    <location>
        <begin position="313"/>
        <end position="332"/>
    </location>
</feature>
<feature type="transmembrane region" description="Helical" evidence="7">
    <location>
        <begin position="369"/>
        <end position="387"/>
    </location>
</feature>
<dbReference type="Proteomes" id="UP000521872">
    <property type="component" value="Unassembled WGS sequence"/>
</dbReference>
<dbReference type="EMBL" id="JAACJL010000057">
    <property type="protein sequence ID" value="KAF4611886.1"/>
    <property type="molecule type" value="Genomic_DNA"/>
</dbReference>
<dbReference type="GO" id="GO:0016020">
    <property type="term" value="C:membrane"/>
    <property type="evidence" value="ECO:0007669"/>
    <property type="project" value="TreeGrafter"/>
</dbReference>